<feature type="transmembrane region" description="Helical" evidence="1">
    <location>
        <begin position="12"/>
        <end position="31"/>
    </location>
</feature>
<dbReference type="RefSeq" id="WP_184286240.1">
    <property type="nucleotide sequence ID" value="NZ_JACHJO010000001.1"/>
</dbReference>
<comment type="caution">
    <text evidence="2">The sequence shown here is derived from an EMBL/GenBank/DDBJ whole genome shotgun (WGS) entry which is preliminary data.</text>
</comment>
<keyword evidence="1" id="KW-1133">Transmembrane helix</keyword>
<feature type="transmembrane region" description="Helical" evidence="1">
    <location>
        <begin position="37"/>
        <end position="55"/>
    </location>
</feature>
<accession>A0A841IK23</accession>
<dbReference type="AlphaFoldDB" id="A0A841IK23"/>
<protein>
    <submittedName>
        <fullName evidence="2">Asparagine N-glycosylation enzyme membrane subunit Stt3</fullName>
    </submittedName>
</protein>
<dbReference type="Proteomes" id="UP000536604">
    <property type="component" value="Unassembled WGS sequence"/>
</dbReference>
<keyword evidence="1" id="KW-0472">Membrane</keyword>
<evidence type="ECO:0000313" key="3">
    <source>
        <dbReference type="Proteomes" id="UP000536604"/>
    </source>
</evidence>
<dbReference type="EMBL" id="JACHJO010000001">
    <property type="protein sequence ID" value="MBB6118412.1"/>
    <property type="molecule type" value="Genomic_DNA"/>
</dbReference>
<name>A0A841IK23_9ACTN</name>
<organism evidence="2 3">
    <name type="scientific">Nocardiopsis algeriensis</name>
    <dbReference type="NCBI Taxonomy" id="1478215"/>
    <lineage>
        <taxon>Bacteria</taxon>
        <taxon>Bacillati</taxon>
        <taxon>Actinomycetota</taxon>
        <taxon>Actinomycetes</taxon>
        <taxon>Streptosporangiales</taxon>
        <taxon>Nocardiopsidaceae</taxon>
        <taxon>Nocardiopsis</taxon>
    </lineage>
</organism>
<keyword evidence="1" id="KW-0812">Transmembrane</keyword>
<reference evidence="2 3" key="1">
    <citation type="submission" date="2020-08" db="EMBL/GenBank/DDBJ databases">
        <title>Genomic Encyclopedia of Type Strains, Phase III (KMG-III): the genomes of soil and plant-associated and newly described type strains.</title>
        <authorList>
            <person name="Whitman W."/>
        </authorList>
    </citation>
    <scope>NUCLEOTIDE SEQUENCE [LARGE SCALE GENOMIC DNA]</scope>
    <source>
        <strain evidence="2 3">CECT 8712</strain>
    </source>
</reference>
<evidence type="ECO:0000313" key="2">
    <source>
        <dbReference type="EMBL" id="MBB6118412.1"/>
    </source>
</evidence>
<sequence length="61" mass="6410">MPTKQWHRSNSVLGIVLAILAVFAGFSIVALDGPLRIALAVVLLVGVVAVVARMGQNRKTA</sequence>
<evidence type="ECO:0000256" key="1">
    <source>
        <dbReference type="SAM" id="Phobius"/>
    </source>
</evidence>
<proteinExistence type="predicted"/>
<keyword evidence="3" id="KW-1185">Reference proteome</keyword>
<gene>
    <name evidence="2" type="ORF">FHS13_000340</name>
</gene>